<dbReference type="EMBL" id="JAUSZV010000003">
    <property type="protein sequence ID" value="MDQ0904473.1"/>
    <property type="molecule type" value="Genomic_DNA"/>
</dbReference>
<organism evidence="1 2">
    <name type="scientific">Streptomyces canus</name>
    <dbReference type="NCBI Taxonomy" id="58343"/>
    <lineage>
        <taxon>Bacteria</taxon>
        <taxon>Bacillati</taxon>
        <taxon>Actinomycetota</taxon>
        <taxon>Actinomycetes</taxon>
        <taxon>Kitasatosporales</taxon>
        <taxon>Streptomycetaceae</taxon>
        <taxon>Streptomyces</taxon>
        <taxon>Streptomyces aurantiacus group</taxon>
    </lineage>
</organism>
<evidence type="ECO:0000313" key="2">
    <source>
        <dbReference type="Proteomes" id="UP001234216"/>
    </source>
</evidence>
<protein>
    <recommendedName>
        <fullName evidence="3">Suppressor of fused-like domain-containing protein</fullName>
    </recommendedName>
</protein>
<evidence type="ECO:0008006" key="3">
    <source>
        <dbReference type="Google" id="ProtNLM"/>
    </source>
</evidence>
<proteinExistence type="predicted"/>
<accession>A0AAW8F4R9</accession>
<gene>
    <name evidence="1" type="ORF">QFZ22_000458</name>
</gene>
<reference evidence="1" key="1">
    <citation type="submission" date="2023-07" db="EMBL/GenBank/DDBJ databases">
        <title>Comparative genomics of wheat-associated soil bacteria to identify genetic determinants of phenazine resistance.</title>
        <authorList>
            <person name="Mouncey N."/>
        </authorList>
    </citation>
    <scope>NUCLEOTIDE SEQUENCE</scope>
    <source>
        <strain evidence="1">V4I22</strain>
    </source>
</reference>
<name>A0AAW8F4R9_9ACTN</name>
<comment type="caution">
    <text evidence="1">The sequence shown here is derived from an EMBL/GenBank/DDBJ whole genome shotgun (WGS) entry which is preliminary data.</text>
</comment>
<dbReference type="Proteomes" id="UP001234216">
    <property type="component" value="Unassembled WGS sequence"/>
</dbReference>
<sequence length="211" mass="23164">MDEPVIDSEDREQQAAVSRLLLYYLNAPIAEGCRLRGVVPAPGAVRIAVHAGDDEDGATFLYEIPHDTVAPYYIPGILRTVLADTQLYSSSDISEAMGMTVIRLSPEEITPDLEPEQGQALTVLRALSDPGDEEDPFLIGFLLLGHSLLRLYVQRPDHPGIVGVDIRLTGTPTALIASLPSLIEEDQHQKPSLDDPHCDLIVDLTDWENLY</sequence>
<dbReference type="AlphaFoldDB" id="A0AAW8F4R9"/>
<evidence type="ECO:0000313" key="1">
    <source>
        <dbReference type="EMBL" id="MDQ0904473.1"/>
    </source>
</evidence>